<dbReference type="Gene3D" id="3.40.50.720">
    <property type="entry name" value="NAD(P)-binding Rossmann-like Domain"/>
    <property type="match status" value="1"/>
</dbReference>
<proteinExistence type="inferred from homology"/>
<comment type="caution">
    <text evidence="2">The sequence shown here is derived from an EMBL/GenBank/DDBJ whole genome shotgun (WGS) entry which is preliminary data.</text>
</comment>
<accession>A0ABV3ZCJ5</accession>
<dbReference type="InterPro" id="IPR050259">
    <property type="entry name" value="SDR"/>
</dbReference>
<dbReference type="InterPro" id="IPR036291">
    <property type="entry name" value="NAD(P)-bd_dom_sf"/>
</dbReference>
<dbReference type="PANTHER" id="PTHR42879">
    <property type="entry name" value="3-OXOACYL-(ACYL-CARRIER-PROTEIN) REDUCTASE"/>
    <property type="match status" value="1"/>
</dbReference>
<dbReference type="InterPro" id="IPR002347">
    <property type="entry name" value="SDR_fam"/>
</dbReference>
<protein>
    <submittedName>
        <fullName evidence="2">SDR family oxidoreductase</fullName>
    </submittedName>
</protein>
<dbReference type="PANTHER" id="PTHR42879:SF6">
    <property type="entry name" value="NADPH-DEPENDENT REDUCTASE BACG"/>
    <property type="match status" value="1"/>
</dbReference>
<organism evidence="2 3">
    <name type="scientific">Danxiaibacter flavus</name>
    <dbReference type="NCBI Taxonomy" id="3049108"/>
    <lineage>
        <taxon>Bacteria</taxon>
        <taxon>Pseudomonadati</taxon>
        <taxon>Bacteroidota</taxon>
        <taxon>Chitinophagia</taxon>
        <taxon>Chitinophagales</taxon>
        <taxon>Chitinophagaceae</taxon>
        <taxon>Danxiaibacter</taxon>
    </lineage>
</organism>
<dbReference type="SUPFAM" id="SSF51735">
    <property type="entry name" value="NAD(P)-binding Rossmann-fold domains"/>
    <property type="match status" value="1"/>
</dbReference>
<evidence type="ECO:0000313" key="3">
    <source>
        <dbReference type="Proteomes" id="UP001560573"/>
    </source>
</evidence>
<sequence>MNLDLSNKTALVCGASQGLGAAVAKELALLGATVIVLARNEDKLKKVVELLDVSKKQRHSYIVADTSKPQDVQEKVKQQLTKTNIIHILVNNTGGPPSGPLLDTPAEELELAFDAHLVTSHLLAQTLVPGMRKAEFGRIVNIVSTSVKQPINGLGISNTVRAAVANWAKTLANEIGHFGITVNNVLPGFTNTDRLAYLFGKQAEANDTSVEEITHKSILQIPAGRLGEASEFGAAVAFLCSPAASYINGVNLPVDGGRTGTL</sequence>
<name>A0ABV3ZCJ5_9BACT</name>
<gene>
    <name evidence="2" type="ORF">QTN47_08820</name>
</gene>
<dbReference type="RefSeq" id="WP_369328996.1">
    <property type="nucleotide sequence ID" value="NZ_JAULBC010000002.1"/>
</dbReference>
<dbReference type="CDD" id="cd05344">
    <property type="entry name" value="BKR_like_SDR_like"/>
    <property type="match status" value="1"/>
</dbReference>
<evidence type="ECO:0000256" key="1">
    <source>
        <dbReference type="ARBA" id="ARBA00006484"/>
    </source>
</evidence>
<reference evidence="2 3" key="1">
    <citation type="submission" date="2023-07" db="EMBL/GenBank/DDBJ databases">
        <authorList>
            <person name="Lian W.-H."/>
        </authorList>
    </citation>
    <scope>NUCLEOTIDE SEQUENCE [LARGE SCALE GENOMIC DNA]</scope>
    <source>
        <strain evidence="2 3">SYSU DXS3180</strain>
    </source>
</reference>
<dbReference type="EMBL" id="JAULBC010000002">
    <property type="protein sequence ID" value="MEX6687591.1"/>
    <property type="molecule type" value="Genomic_DNA"/>
</dbReference>
<evidence type="ECO:0000313" key="2">
    <source>
        <dbReference type="EMBL" id="MEX6687591.1"/>
    </source>
</evidence>
<dbReference type="PRINTS" id="PR00081">
    <property type="entry name" value="GDHRDH"/>
</dbReference>
<comment type="similarity">
    <text evidence="1">Belongs to the short-chain dehydrogenases/reductases (SDR) family.</text>
</comment>
<dbReference type="Pfam" id="PF13561">
    <property type="entry name" value="adh_short_C2"/>
    <property type="match status" value="1"/>
</dbReference>
<dbReference type="Proteomes" id="UP001560573">
    <property type="component" value="Unassembled WGS sequence"/>
</dbReference>
<keyword evidence="3" id="KW-1185">Reference proteome</keyword>